<dbReference type="AlphaFoldDB" id="A0AAV9H2N3"/>
<proteinExistence type="predicted"/>
<sequence length="509" mass="56870">MSFIYDPDDPDEELPLTQFITPIPTAELTESLRLDWPIIAEHVLDIFDKYPATECRVTCIALFKMGVSEDYDTNPSTVYVSVHDGSEESEWPAPVGEVEAYLGRYNHKLRLHLEHDTSDESCSDEFPLVRLPLAESDIEEKIGNGFSVNRTYDTQVGLGADIGPQRYLSIDGSQDPNKTRYPGLGTLGCWIELKTRREPRWTKYALTSYHVIRPIFDGFQISSNSKGATIPVAPVKGSDCWKVDLHGMSPSTTFTSTPVGIEHPTRTKHNFTVQILERQMGMKKYANKVLQIQTHLSEINSFLDNEQHHLGALWAASGFTRRTKNNGRLDWALIKPTSDERVGTNKLPTGREWQAARLLSIEPDTDEFLKQPPAWGLRSIGNSELIYKVGTSTGPTAGMYNEAKAKVHLPDDAHVQPYMGFKYRSHFSDEFLYTGLPIPARDKWLAKSGDSGSVVFDKDGAAVGLVFRGPHVAQKASSSWAYVTPIEDIFADIKAFSKGGITDIRIAEE</sequence>
<comment type="caution">
    <text evidence="1">The sequence shown here is derived from an EMBL/GenBank/DDBJ whole genome shotgun (WGS) entry which is preliminary data.</text>
</comment>
<dbReference type="Proteomes" id="UP001321760">
    <property type="component" value="Unassembled WGS sequence"/>
</dbReference>
<accession>A0AAV9H2N3</accession>
<evidence type="ECO:0000313" key="2">
    <source>
        <dbReference type="Proteomes" id="UP001321760"/>
    </source>
</evidence>
<reference evidence="1" key="1">
    <citation type="journal article" date="2023" name="Mol. Phylogenet. Evol.">
        <title>Genome-scale phylogeny and comparative genomics of the fungal order Sordariales.</title>
        <authorList>
            <person name="Hensen N."/>
            <person name="Bonometti L."/>
            <person name="Westerberg I."/>
            <person name="Brannstrom I.O."/>
            <person name="Guillou S."/>
            <person name="Cros-Aarteil S."/>
            <person name="Calhoun S."/>
            <person name="Haridas S."/>
            <person name="Kuo A."/>
            <person name="Mondo S."/>
            <person name="Pangilinan J."/>
            <person name="Riley R."/>
            <person name="LaButti K."/>
            <person name="Andreopoulos B."/>
            <person name="Lipzen A."/>
            <person name="Chen C."/>
            <person name="Yan M."/>
            <person name="Daum C."/>
            <person name="Ng V."/>
            <person name="Clum A."/>
            <person name="Steindorff A."/>
            <person name="Ohm R.A."/>
            <person name="Martin F."/>
            <person name="Silar P."/>
            <person name="Natvig D.O."/>
            <person name="Lalanne C."/>
            <person name="Gautier V."/>
            <person name="Ament-Velasquez S.L."/>
            <person name="Kruys A."/>
            <person name="Hutchinson M.I."/>
            <person name="Powell A.J."/>
            <person name="Barry K."/>
            <person name="Miller A.N."/>
            <person name="Grigoriev I.V."/>
            <person name="Debuchy R."/>
            <person name="Gladieux P."/>
            <person name="Hiltunen Thoren M."/>
            <person name="Johannesson H."/>
        </authorList>
    </citation>
    <scope>NUCLEOTIDE SEQUENCE</scope>
    <source>
        <strain evidence="1">PSN243</strain>
    </source>
</reference>
<keyword evidence="2" id="KW-1185">Reference proteome</keyword>
<name>A0AAV9H2N3_9PEZI</name>
<dbReference type="EMBL" id="MU865914">
    <property type="protein sequence ID" value="KAK4455299.1"/>
    <property type="molecule type" value="Genomic_DNA"/>
</dbReference>
<reference evidence="1" key="2">
    <citation type="submission" date="2023-05" db="EMBL/GenBank/DDBJ databases">
        <authorList>
            <consortium name="Lawrence Berkeley National Laboratory"/>
            <person name="Steindorff A."/>
            <person name="Hensen N."/>
            <person name="Bonometti L."/>
            <person name="Westerberg I."/>
            <person name="Brannstrom I.O."/>
            <person name="Guillou S."/>
            <person name="Cros-Aarteil S."/>
            <person name="Calhoun S."/>
            <person name="Haridas S."/>
            <person name="Kuo A."/>
            <person name="Mondo S."/>
            <person name="Pangilinan J."/>
            <person name="Riley R."/>
            <person name="Labutti K."/>
            <person name="Andreopoulos B."/>
            <person name="Lipzen A."/>
            <person name="Chen C."/>
            <person name="Yanf M."/>
            <person name="Daum C."/>
            <person name="Ng V."/>
            <person name="Clum A."/>
            <person name="Ohm R."/>
            <person name="Martin F."/>
            <person name="Silar P."/>
            <person name="Natvig D."/>
            <person name="Lalanne C."/>
            <person name="Gautier V."/>
            <person name="Ament-Velasquez S.L."/>
            <person name="Kruys A."/>
            <person name="Hutchinson M.I."/>
            <person name="Powell A.J."/>
            <person name="Barry K."/>
            <person name="Miller A.N."/>
            <person name="Grigoriev I.V."/>
            <person name="Debuchy R."/>
            <person name="Gladieux P."/>
            <person name="Thoren M.H."/>
            <person name="Johannesson H."/>
        </authorList>
    </citation>
    <scope>NUCLEOTIDE SEQUENCE</scope>
    <source>
        <strain evidence="1">PSN243</strain>
    </source>
</reference>
<evidence type="ECO:0008006" key="3">
    <source>
        <dbReference type="Google" id="ProtNLM"/>
    </source>
</evidence>
<organism evidence="1 2">
    <name type="scientific">Podospora aff. communis PSN243</name>
    <dbReference type="NCBI Taxonomy" id="3040156"/>
    <lineage>
        <taxon>Eukaryota</taxon>
        <taxon>Fungi</taxon>
        <taxon>Dikarya</taxon>
        <taxon>Ascomycota</taxon>
        <taxon>Pezizomycotina</taxon>
        <taxon>Sordariomycetes</taxon>
        <taxon>Sordariomycetidae</taxon>
        <taxon>Sordariales</taxon>
        <taxon>Podosporaceae</taxon>
        <taxon>Podospora</taxon>
    </lineage>
</organism>
<evidence type="ECO:0000313" key="1">
    <source>
        <dbReference type="EMBL" id="KAK4455299.1"/>
    </source>
</evidence>
<gene>
    <name evidence="1" type="ORF">QBC34DRAFT_432654</name>
</gene>
<protein>
    <recommendedName>
        <fullName evidence="3">Serine protease</fullName>
    </recommendedName>
</protein>